<evidence type="ECO:0000256" key="2">
    <source>
        <dbReference type="SAM" id="MobiDB-lite"/>
    </source>
</evidence>
<dbReference type="RefSeq" id="WP_199523864.1">
    <property type="nucleotide sequence ID" value="NZ_POTY01000164.1"/>
</dbReference>
<evidence type="ECO:0000259" key="3">
    <source>
        <dbReference type="Pfam" id="PF13556"/>
    </source>
</evidence>
<name>A0A2W2E9L8_9ACTN</name>
<feature type="domain" description="PucR C-terminal helix-turn-helix" evidence="3">
    <location>
        <begin position="230"/>
        <end position="288"/>
    </location>
</feature>
<dbReference type="AlphaFoldDB" id="A0A2W2E9L8"/>
<dbReference type="Gene3D" id="1.10.10.2840">
    <property type="entry name" value="PucR C-terminal helix-turn-helix domain"/>
    <property type="match status" value="1"/>
</dbReference>
<dbReference type="InterPro" id="IPR051448">
    <property type="entry name" value="CdaR-like_regulators"/>
</dbReference>
<comment type="similarity">
    <text evidence="1">Belongs to the CdaR family.</text>
</comment>
<dbReference type="EMBL" id="POTY01000164">
    <property type="protein sequence ID" value="PZG13865.1"/>
    <property type="molecule type" value="Genomic_DNA"/>
</dbReference>
<dbReference type="InterPro" id="IPR042070">
    <property type="entry name" value="PucR_C-HTH_sf"/>
</dbReference>
<dbReference type="InterPro" id="IPR041522">
    <property type="entry name" value="CdaR_GGDEF"/>
</dbReference>
<feature type="domain" description="CdaR GGDEF-like" evidence="4">
    <location>
        <begin position="35"/>
        <end position="175"/>
    </location>
</feature>
<dbReference type="PANTHER" id="PTHR33744:SF1">
    <property type="entry name" value="DNA-BINDING TRANSCRIPTIONAL ACTIVATOR ADER"/>
    <property type="match status" value="1"/>
</dbReference>
<gene>
    <name evidence="5" type="ORF">C1I95_22790</name>
</gene>
<dbReference type="PANTHER" id="PTHR33744">
    <property type="entry name" value="CARBOHYDRATE DIACID REGULATOR"/>
    <property type="match status" value="1"/>
</dbReference>
<protein>
    <submittedName>
        <fullName evidence="5">CdaR family transcriptional regulator</fullName>
    </submittedName>
</protein>
<reference evidence="5 6" key="1">
    <citation type="submission" date="2018-01" db="EMBL/GenBank/DDBJ databases">
        <title>Draft genome sequence of Jishengella sp. NA12.</title>
        <authorList>
            <person name="Sahin N."/>
            <person name="Ay H."/>
            <person name="Saygin H."/>
        </authorList>
    </citation>
    <scope>NUCLEOTIDE SEQUENCE [LARGE SCALE GENOMIC DNA]</scope>
    <source>
        <strain evidence="5 6">NA12</strain>
    </source>
</reference>
<proteinExistence type="inferred from homology"/>
<dbReference type="Pfam" id="PF13556">
    <property type="entry name" value="HTH_30"/>
    <property type="match status" value="1"/>
</dbReference>
<evidence type="ECO:0000259" key="4">
    <source>
        <dbReference type="Pfam" id="PF17853"/>
    </source>
</evidence>
<feature type="region of interest" description="Disordered" evidence="2">
    <location>
        <begin position="63"/>
        <end position="83"/>
    </location>
</feature>
<comment type="caution">
    <text evidence="5">The sequence shown here is derived from an EMBL/GenBank/DDBJ whole genome shotgun (WGS) entry which is preliminary data.</text>
</comment>
<evidence type="ECO:0000313" key="6">
    <source>
        <dbReference type="Proteomes" id="UP000248924"/>
    </source>
</evidence>
<dbReference type="Proteomes" id="UP000248924">
    <property type="component" value="Unassembled WGS sequence"/>
</dbReference>
<feature type="non-terminal residue" evidence="5">
    <location>
        <position position="1"/>
    </location>
</feature>
<sequence length="295" mass="31734">STLALGRLIRRDAEGLERQIHRTLLTALLDRSRPVDEVALRARALGLVLERRHLIGVVVRHRADDPAGEHGPAGESGGDPGPARLRDLAEAVGQALREANLTGLTSAVDDQAVGVLLALPDAAAEERALAAFAAALRRARPEPRAPGGLIIAAGSGVGGLREAGRSLIEARQVAEAARRDRRDLPIFRLPHVGLAGLLHLLRDEPRLQTFVERELGPLLAYDARHPREQLLGTLRAYLEQGRNKSAAAAEAHLSRPAFYERLARIGRILDVDLDSVDACLSLHVALLALDAIRTP</sequence>
<dbReference type="Pfam" id="PF17853">
    <property type="entry name" value="GGDEF_2"/>
    <property type="match status" value="1"/>
</dbReference>
<organism evidence="5 6">
    <name type="scientific">Micromonospora craterilacus</name>
    <dbReference type="NCBI Taxonomy" id="1655439"/>
    <lineage>
        <taxon>Bacteria</taxon>
        <taxon>Bacillati</taxon>
        <taxon>Actinomycetota</taxon>
        <taxon>Actinomycetes</taxon>
        <taxon>Micromonosporales</taxon>
        <taxon>Micromonosporaceae</taxon>
        <taxon>Micromonospora</taxon>
    </lineage>
</organism>
<evidence type="ECO:0000256" key="1">
    <source>
        <dbReference type="ARBA" id="ARBA00006754"/>
    </source>
</evidence>
<evidence type="ECO:0000313" key="5">
    <source>
        <dbReference type="EMBL" id="PZG13865.1"/>
    </source>
</evidence>
<accession>A0A2W2E9L8</accession>
<keyword evidence="6" id="KW-1185">Reference proteome</keyword>
<dbReference type="InterPro" id="IPR025736">
    <property type="entry name" value="PucR_C-HTH_dom"/>
</dbReference>